<organism evidence="1 2">
    <name type="scientific">Vitis vinifera</name>
    <name type="common">Grape</name>
    <dbReference type="NCBI Taxonomy" id="29760"/>
    <lineage>
        <taxon>Eukaryota</taxon>
        <taxon>Viridiplantae</taxon>
        <taxon>Streptophyta</taxon>
        <taxon>Embryophyta</taxon>
        <taxon>Tracheophyta</taxon>
        <taxon>Spermatophyta</taxon>
        <taxon>Magnoliopsida</taxon>
        <taxon>eudicotyledons</taxon>
        <taxon>Gunneridae</taxon>
        <taxon>Pentapetalae</taxon>
        <taxon>rosids</taxon>
        <taxon>Vitales</taxon>
        <taxon>Vitaceae</taxon>
        <taxon>Viteae</taxon>
        <taxon>Vitis</taxon>
    </lineage>
</organism>
<dbReference type="Proteomes" id="UP000288805">
    <property type="component" value="Unassembled WGS sequence"/>
</dbReference>
<name>A0A438JMM7_VITVI</name>
<comment type="caution">
    <text evidence="1">The sequence shown here is derived from an EMBL/GenBank/DDBJ whole genome shotgun (WGS) entry which is preliminary data.</text>
</comment>
<evidence type="ECO:0000313" key="2">
    <source>
        <dbReference type="Proteomes" id="UP000288805"/>
    </source>
</evidence>
<gene>
    <name evidence="1" type="ORF">CK203_016154</name>
</gene>
<proteinExistence type="predicted"/>
<evidence type="ECO:0008006" key="3">
    <source>
        <dbReference type="Google" id="ProtNLM"/>
    </source>
</evidence>
<dbReference type="AlphaFoldDB" id="A0A438JMM7"/>
<sequence>MFVPMYYSPLVLQTISGGATISESSHTQFSDFSNNTTSSSKLFESPSSASTPSVSLLHCHVNNIARGRGRGRDHAINLEHDKVVSELVMADDQRLQRHENQVENLSSGGLVVPKLAKLDFPCYDGSEDPTLWICRAEQVFEFQGTSLEDQVKLATYHLEKDAQLWYQQWKNQGHLVTWME</sequence>
<evidence type="ECO:0000313" key="1">
    <source>
        <dbReference type="EMBL" id="RVX10184.1"/>
    </source>
</evidence>
<accession>A0A438JMM7</accession>
<protein>
    <recommendedName>
        <fullName evidence="3">Retrotransposon gag domain-containing protein</fullName>
    </recommendedName>
</protein>
<reference evidence="1 2" key="1">
    <citation type="journal article" date="2018" name="PLoS Genet.">
        <title>Population sequencing reveals clonal diversity and ancestral inbreeding in the grapevine cultivar Chardonnay.</title>
        <authorList>
            <person name="Roach M.J."/>
            <person name="Johnson D.L."/>
            <person name="Bohlmann J."/>
            <person name="van Vuuren H.J."/>
            <person name="Jones S.J."/>
            <person name="Pretorius I.S."/>
            <person name="Schmidt S.A."/>
            <person name="Borneman A.R."/>
        </authorList>
    </citation>
    <scope>NUCLEOTIDE SEQUENCE [LARGE SCALE GENOMIC DNA]</scope>
    <source>
        <strain evidence="2">cv. Chardonnay</strain>
        <tissue evidence="1">Leaf</tissue>
    </source>
</reference>
<dbReference type="EMBL" id="QGNW01000035">
    <property type="protein sequence ID" value="RVX10184.1"/>
    <property type="molecule type" value="Genomic_DNA"/>
</dbReference>